<accession>A0A7Z2T2N5</accession>
<dbReference type="AlphaFoldDB" id="A0A7Z2T2N5"/>
<dbReference type="EMBL" id="CP047475">
    <property type="protein sequence ID" value="QIA63161.1"/>
    <property type="molecule type" value="Genomic_DNA"/>
</dbReference>
<comment type="function">
    <text evidence="1">May protect the nitrogenase Fe-Mo protein from oxidative damage.</text>
</comment>
<sequence length="88" mass="10079">MEDVELISTLNNLEECFELFGIEYRADEVSGKRVAILRQFADNIERYPQPEFVHYQKAFVKAYYSVLKGKHLPLAPSRCGSCTVCSTD</sequence>
<evidence type="ECO:0000256" key="5">
    <source>
        <dbReference type="ARBA" id="ARBA00023231"/>
    </source>
</evidence>
<gene>
    <name evidence="6" type="ORF">GT360_06375</name>
</gene>
<dbReference type="GO" id="GO:0009399">
    <property type="term" value="P:nitrogen fixation"/>
    <property type="evidence" value="ECO:0007669"/>
    <property type="project" value="InterPro"/>
</dbReference>
<evidence type="ECO:0000256" key="4">
    <source>
        <dbReference type="ARBA" id="ARBA00016274"/>
    </source>
</evidence>
<evidence type="ECO:0000256" key="3">
    <source>
        <dbReference type="ARBA" id="ARBA00011284"/>
    </source>
</evidence>
<keyword evidence="5" id="KW-0535">Nitrogen fixation</keyword>
<comment type="similarity">
    <text evidence="2">Belongs to the NifW family.</text>
</comment>
<keyword evidence="7" id="KW-1185">Reference proteome</keyword>
<evidence type="ECO:0000313" key="6">
    <source>
        <dbReference type="EMBL" id="QIA63161.1"/>
    </source>
</evidence>
<organism evidence="6 7">
    <name type="scientific">Vibrio astriarenae</name>
    <dbReference type="NCBI Taxonomy" id="1481923"/>
    <lineage>
        <taxon>Bacteria</taxon>
        <taxon>Pseudomonadati</taxon>
        <taxon>Pseudomonadota</taxon>
        <taxon>Gammaproteobacteria</taxon>
        <taxon>Vibrionales</taxon>
        <taxon>Vibrionaceae</taxon>
        <taxon>Vibrio</taxon>
    </lineage>
</organism>
<evidence type="ECO:0000313" key="7">
    <source>
        <dbReference type="Proteomes" id="UP000464262"/>
    </source>
</evidence>
<dbReference type="Proteomes" id="UP000464262">
    <property type="component" value="Chromosome 1"/>
</dbReference>
<evidence type="ECO:0000256" key="1">
    <source>
        <dbReference type="ARBA" id="ARBA00002247"/>
    </source>
</evidence>
<evidence type="ECO:0000256" key="2">
    <source>
        <dbReference type="ARBA" id="ARBA00008351"/>
    </source>
</evidence>
<proteinExistence type="inferred from homology"/>
<dbReference type="InterPro" id="IPR004893">
    <property type="entry name" value="NifW"/>
</dbReference>
<dbReference type="KEGG" id="vas:GT360_06375"/>
<dbReference type="RefSeq" id="WP_164648065.1">
    <property type="nucleotide sequence ID" value="NZ_CP047475.1"/>
</dbReference>
<protein>
    <recommendedName>
        <fullName evidence="4">Nitrogenase-stabilizing/protective protein NifW</fullName>
    </recommendedName>
</protein>
<name>A0A7Z2T2N5_9VIBR</name>
<reference evidence="6 7" key="1">
    <citation type="submission" date="2020-01" db="EMBL/GenBank/DDBJ databases">
        <title>Whole genome and functional gene identification of agarase of Vibrio HN897.</title>
        <authorList>
            <person name="Liu Y."/>
            <person name="Zhao Z."/>
        </authorList>
    </citation>
    <scope>NUCLEOTIDE SEQUENCE [LARGE SCALE GENOMIC DNA]</scope>
    <source>
        <strain evidence="6 7">HN897</strain>
    </source>
</reference>
<comment type="subunit">
    <text evidence="3">Homotrimer; associates with NifD.</text>
</comment>
<dbReference type="Pfam" id="PF03206">
    <property type="entry name" value="NifW"/>
    <property type="match status" value="1"/>
</dbReference>